<name>A0A495VP77_9RHOO</name>
<reference evidence="1 2" key="1">
    <citation type="submission" date="2018-10" db="EMBL/GenBank/DDBJ databases">
        <title>Genomic Encyclopedia of Type Strains, Phase IV (KMG-IV): sequencing the most valuable type-strain genomes for metagenomic binning, comparative biology and taxonomic classification.</title>
        <authorList>
            <person name="Goeker M."/>
        </authorList>
    </citation>
    <scope>NUCLEOTIDE SEQUENCE [LARGE SCALE GENOMIC DNA]</scope>
    <source>
        <strain evidence="1 2">DSM 23841</strain>
    </source>
</reference>
<comment type="caution">
    <text evidence="1">The sequence shown here is derived from an EMBL/GenBank/DDBJ whole genome shotgun (WGS) entry which is preliminary data.</text>
</comment>
<gene>
    <name evidence="1" type="ORF">DFR40_2646</name>
</gene>
<protein>
    <submittedName>
        <fullName evidence="1">Uncharacterized protein</fullName>
    </submittedName>
</protein>
<evidence type="ECO:0000313" key="2">
    <source>
        <dbReference type="Proteomes" id="UP000270626"/>
    </source>
</evidence>
<dbReference type="EMBL" id="RBXP01000017">
    <property type="protein sequence ID" value="RKT50720.1"/>
    <property type="molecule type" value="Genomic_DNA"/>
</dbReference>
<accession>A0A495VP77</accession>
<dbReference type="AlphaFoldDB" id="A0A495VP77"/>
<organism evidence="1 2">
    <name type="scientific">Azonexus fungiphilus</name>
    <dbReference type="NCBI Taxonomy" id="146940"/>
    <lineage>
        <taxon>Bacteria</taxon>
        <taxon>Pseudomonadati</taxon>
        <taxon>Pseudomonadota</taxon>
        <taxon>Betaproteobacteria</taxon>
        <taxon>Rhodocyclales</taxon>
        <taxon>Azonexaceae</taxon>
        <taxon>Azonexus</taxon>
    </lineage>
</organism>
<evidence type="ECO:0000313" key="1">
    <source>
        <dbReference type="EMBL" id="RKT50720.1"/>
    </source>
</evidence>
<dbReference type="Proteomes" id="UP000270626">
    <property type="component" value="Unassembled WGS sequence"/>
</dbReference>
<proteinExistence type="predicted"/>
<keyword evidence="2" id="KW-1185">Reference proteome</keyword>
<sequence length="197" mass="22486">MSLPEKEFFALDEIIDRWRFARCDRATLLDYARRDLLIFSVYLRELGSHQRVRETEDGIVTTTTTTAFSFRSPDYEWHSIRYLKAEDARRILECRDNERAGVSVLYSSPSRDKASGTGYLQAHYFTPADLLVTKAERDRFEREHNVNLASGRLANAWRWLCDATNQKALAIIGSVLTALSVGGWTVYSALATKVLSP</sequence>